<proteinExistence type="predicted"/>
<reference evidence="2" key="2">
    <citation type="submission" date="2021-10" db="EMBL/GenBank/DDBJ databases">
        <title>Phylogenomics reveals ancestral predisposition of the termite-cultivated fungus Termitomyces towards a domesticated lifestyle.</title>
        <authorList>
            <person name="Auxier B."/>
            <person name="Grum-Grzhimaylo A."/>
            <person name="Cardenas M.E."/>
            <person name="Lodge J.D."/>
            <person name="Laessoe T."/>
            <person name="Pedersen O."/>
            <person name="Smith M.E."/>
            <person name="Kuyper T.W."/>
            <person name="Franco-Molano E.A."/>
            <person name="Baroni T.J."/>
            <person name="Aanen D.K."/>
        </authorList>
    </citation>
    <scope>NUCLEOTIDE SEQUENCE</scope>
    <source>
        <strain evidence="2">D49</strain>
    </source>
</reference>
<evidence type="ECO:0000256" key="1">
    <source>
        <dbReference type="SAM" id="MobiDB-lite"/>
    </source>
</evidence>
<dbReference type="Proteomes" id="UP000717328">
    <property type="component" value="Unassembled WGS sequence"/>
</dbReference>
<name>A0A9P7KEY4_9AGAR</name>
<feature type="compositionally biased region" description="Polar residues" evidence="1">
    <location>
        <begin position="119"/>
        <end position="132"/>
    </location>
</feature>
<dbReference type="AlphaFoldDB" id="A0A9P7KEY4"/>
<feature type="region of interest" description="Disordered" evidence="1">
    <location>
        <begin position="102"/>
        <end position="132"/>
    </location>
</feature>
<protein>
    <submittedName>
        <fullName evidence="2">Uncharacterized protein</fullName>
    </submittedName>
</protein>
<evidence type="ECO:0000313" key="3">
    <source>
        <dbReference type="Proteomes" id="UP000717328"/>
    </source>
</evidence>
<sequence>MVNVGSRIPFNLHNQVIPPEVNHTLSRTASGTLQYFDATDEYGPGMFYPYPQPYPPALYPRFTTSSSPDSYDQLPHSARCIDEQDPNAKTILNVKLVGFVDRRGRTARSSSEPRLDLGTDNTPTLSNIKQLS</sequence>
<dbReference type="EMBL" id="JABCKI010000798">
    <property type="protein sequence ID" value="KAG5649661.1"/>
    <property type="molecule type" value="Genomic_DNA"/>
</dbReference>
<keyword evidence="3" id="KW-1185">Reference proteome</keyword>
<feature type="non-terminal residue" evidence="2">
    <location>
        <position position="132"/>
    </location>
</feature>
<accession>A0A9P7KEY4</accession>
<dbReference type="OrthoDB" id="3227079at2759"/>
<comment type="caution">
    <text evidence="2">The sequence shown here is derived from an EMBL/GenBank/DDBJ whole genome shotgun (WGS) entry which is preliminary data.</text>
</comment>
<gene>
    <name evidence="2" type="ORF">H0H81_002601</name>
</gene>
<reference evidence="2" key="1">
    <citation type="submission" date="2021-02" db="EMBL/GenBank/DDBJ databases">
        <authorList>
            <person name="Nieuwenhuis M."/>
            <person name="Van De Peppel L.J.J."/>
        </authorList>
    </citation>
    <scope>NUCLEOTIDE SEQUENCE</scope>
    <source>
        <strain evidence="2">D49</strain>
    </source>
</reference>
<organism evidence="2 3">
    <name type="scientific">Sphagnurus paluster</name>
    <dbReference type="NCBI Taxonomy" id="117069"/>
    <lineage>
        <taxon>Eukaryota</taxon>
        <taxon>Fungi</taxon>
        <taxon>Dikarya</taxon>
        <taxon>Basidiomycota</taxon>
        <taxon>Agaricomycotina</taxon>
        <taxon>Agaricomycetes</taxon>
        <taxon>Agaricomycetidae</taxon>
        <taxon>Agaricales</taxon>
        <taxon>Tricholomatineae</taxon>
        <taxon>Lyophyllaceae</taxon>
        <taxon>Sphagnurus</taxon>
    </lineage>
</organism>
<evidence type="ECO:0000313" key="2">
    <source>
        <dbReference type="EMBL" id="KAG5649661.1"/>
    </source>
</evidence>